<comment type="caution">
    <text evidence="3">The sequence shown here is derived from an EMBL/GenBank/DDBJ whole genome shotgun (WGS) entry which is preliminary data.</text>
</comment>
<dbReference type="EC" id="1.14.19.-" evidence="3"/>
<dbReference type="Pfam" id="PF00487">
    <property type="entry name" value="FA_desaturase"/>
    <property type="match status" value="1"/>
</dbReference>
<keyword evidence="1" id="KW-0812">Transmembrane</keyword>
<feature type="domain" description="Fatty acid desaturase" evidence="2">
    <location>
        <begin position="58"/>
        <end position="261"/>
    </location>
</feature>
<evidence type="ECO:0000259" key="2">
    <source>
        <dbReference type="Pfam" id="PF00487"/>
    </source>
</evidence>
<feature type="transmembrane region" description="Helical" evidence="1">
    <location>
        <begin position="179"/>
        <end position="202"/>
    </location>
</feature>
<dbReference type="RefSeq" id="WP_386424696.1">
    <property type="nucleotide sequence ID" value="NZ_JBHSBB010000001.1"/>
</dbReference>
<evidence type="ECO:0000313" key="4">
    <source>
        <dbReference type="Proteomes" id="UP001595765"/>
    </source>
</evidence>
<feature type="transmembrane region" description="Helical" evidence="1">
    <location>
        <begin position="208"/>
        <end position="225"/>
    </location>
</feature>
<keyword evidence="3" id="KW-0560">Oxidoreductase</keyword>
<feature type="transmembrane region" description="Helical" evidence="1">
    <location>
        <begin position="34"/>
        <end position="67"/>
    </location>
</feature>
<keyword evidence="1" id="KW-0472">Membrane</keyword>
<reference evidence="4" key="1">
    <citation type="journal article" date="2019" name="Int. J. Syst. Evol. Microbiol.">
        <title>The Global Catalogue of Microorganisms (GCM) 10K type strain sequencing project: providing services to taxonomists for standard genome sequencing and annotation.</title>
        <authorList>
            <consortium name="The Broad Institute Genomics Platform"/>
            <consortium name="The Broad Institute Genome Sequencing Center for Infectious Disease"/>
            <person name="Wu L."/>
            <person name="Ma J."/>
        </authorList>
    </citation>
    <scope>NUCLEOTIDE SEQUENCE [LARGE SCALE GENOMIC DNA]</scope>
    <source>
        <strain evidence="4">CGMCC 4.7237</strain>
    </source>
</reference>
<protein>
    <submittedName>
        <fullName evidence="3">Fatty acid desaturase</fullName>
        <ecNumber evidence="3">1.14.19.-</ecNumber>
    </submittedName>
</protein>
<organism evidence="3 4">
    <name type="scientific">Streptomyces polygonati</name>
    <dbReference type="NCBI Taxonomy" id="1617087"/>
    <lineage>
        <taxon>Bacteria</taxon>
        <taxon>Bacillati</taxon>
        <taxon>Actinomycetota</taxon>
        <taxon>Actinomycetes</taxon>
        <taxon>Kitasatosporales</taxon>
        <taxon>Streptomycetaceae</taxon>
        <taxon>Streptomyces</taxon>
    </lineage>
</organism>
<dbReference type="EMBL" id="JBHSBB010000001">
    <property type="protein sequence ID" value="MFC4029968.1"/>
    <property type="molecule type" value="Genomic_DNA"/>
</dbReference>
<proteinExistence type="predicted"/>
<keyword evidence="1" id="KW-1133">Transmembrane helix</keyword>
<dbReference type="Proteomes" id="UP001595765">
    <property type="component" value="Unassembled WGS sequence"/>
</dbReference>
<gene>
    <name evidence="3" type="ORF">ACFO3J_00625</name>
</gene>
<evidence type="ECO:0000313" key="3">
    <source>
        <dbReference type="EMBL" id="MFC4029968.1"/>
    </source>
</evidence>
<evidence type="ECO:0000256" key="1">
    <source>
        <dbReference type="SAM" id="Phobius"/>
    </source>
</evidence>
<accession>A0ABV8HFZ2</accession>
<dbReference type="GO" id="GO:0016491">
    <property type="term" value="F:oxidoreductase activity"/>
    <property type="evidence" value="ECO:0007669"/>
    <property type="project" value="UniProtKB-KW"/>
</dbReference>
<sequence length="381" mass="42749">MPALPPIGALPLTFLTGKPHTGQRPLHLSPTAHLLNALASMALGLAVSGLGLALGGGWLTLLLPGWAMTLHGMRNLRMMVFHQCAHRNMWARPRLDRMVGTAVCGLLMIQHFTEYSSEHVSDHHALHHMTLRDPTVQAFLVSLDLRPGMTRRQMWRRVTGKLVSPVFHLRFLRSRAQSWYGSASAAERAVAGLALAVVAGAAWWLHDWTFLLVAWVLPLTVFYQISNTLRLCVKHTFPAPDAPDRRGKAYFAGLTNAIFLGEPAPARGLRGTAFLTAWTRWWTRMLVVHFPARYLVLTGDTVCHDFHHRRPMSRRWADYIFERAADDRSGHRGWPAYREVWGLGPAISSVFDSLSAADPAEYDIGRLSEVSRRKLYAAFDD</sequence>
<keyword evidence="4" id="KW-1185">Reference proteome</keyword>
<dbReference type="InterPro" id="IPR005804">
    <property type="entry name" value="FA_desaturase_dom"/>
</dbReference>
<name>A0ABV8HFZ2_9ACTN</name>